<feature type="region of interest" description="Disordered" evidence="1">
    <location>
        <begin position="1"/>
        <end position="25"/>
    </location>
</feature>
<evidence type="ECO:0000256" key="1">
    <source>
        <dbReference type="SAM" id="MobiDB-lite"/>
    </source>
</evidence>
<protein>
    <submittedName>
        <fullName evidence="2">Uncharacterized protein</fullName>
    </submittedName>
</protein>
<reference evidence="2 3" key="1">
    <citation type="journal article" date="2014" name="Am. J. Bot.">
        <title>Genome assembly and annotation for red clover (Trifolium pratense; Fabaceae).</title>
        <authorList>
            <person name="Istvanek J."/>
            <person name="Jaros M."/>
            <person name="Krenek A."/>
            <person name="Repkova J."/>
        </authorList>
    </citation>
    <scope>NUCLEOTIDE SEQUENCE [LARGE SCALE GENOMIC DNA]</scope>
    <source>
        <strain evidence="3">cv. Tatra</strain>
        <tissue evidence="2">Young leaves</tissue>
    </source>
</reference>
<reference evidence="2 3" key="2">
    <citation type="journal article" date="2017" name="Front. Plant Sci.">
        <title>Gene Classification and Mining of Molecular Markers Useful in Red Clover (Trifolium pratense) Breeding.</title>
        <authorList>
            <person name="Istvanek J."/>
            <person name="Dluhosova J."/>
            <person name="Dluhos P."/>
            <person name="Patkova L."/>
            <person name="Nedelnik J."/>
            <person name="Repkova J."/>
        </authorList>
    </citation>
    <scope>NUCLEOTIDE SEQUENCE [LARGE SCALE GENOMIC DNA]</scope>
    <source>
        <strain evidence="3">cv. Tatra</strain>
        <tissue evidence="2">Young leaves</tissue>
    </source>
</reference>
<organism evidence="2 3">
    <name type="scientific">Trifolium pratense</name>
    <name type="common">Red clover</name>
    <dbReference type="NCBI Taxonomy" id="57577"/>
    <lineage>
        <taxon>Eukaryota</taxon>
        <taxon>Viridiplantae</taxon>
        <taxon>Streptophyta</taxon>
        <taxon>Embryophyta</taxon>
        <taxon>Tracheophyta</taxon>
        <taxon>Spermatophyta</taxon>
        <taxon>Magnoliopsida</taxon>
        <taxon>eudicotyledons</taxon>
        <taxon>Gunneridae</taxon>
        <taxon>Pentapetalae</taxon>
        <taxon>rosids</taxon>
        <taxon>fabids</taxon>
        <taxon>Fabales</taxon>
        <taxon>Fabaceae</taxon>
        <taxon>Papilionoideae</taxon>
        <taxon>50 kb inversion clade</taxon>
        <taxon>NPAAA clade</taxon>
        <taxon>Hologalegina</taxon>
        <taxon>IRL clade</taxon>
        <taxon>Trifolieae</taxon>
        <taxon>Trifolium</taxon>
    </lineage>
</organism>
<accession>A0A2K3NSA4</accession>
<comment type="caution">
    <text evidence="2">The sequence shown here is derived from an EMBL/GenBank/DDBJ whole genome shotgun (WGS) entry which is preliminary data.</text>
</comment>
<evidence type="ECO:0000313" key="3">
    <source>
        <dbReference type="Proteomes" id="UP000236291"/>
    </source>
</evidence>
<proteinExistence type="predicted"/>
<name>A0A2K3NSA4_TRIPR</name>
<dbReference type="AlphaFoldDB" id="A0A2K3NSA4"/>
<sequence>GTIARPSRTAHLEVADPGVSTPSGG</sequence>
<gene>
    <name evidence="2" type="ORF">L195_g002371</name>
</gene>
<dbReference type="EMBL" id="ASHM01001039">
    <property type="protein sequence ID" value="PNY05912.1"/>
    <property type="molecule type" value="Genomic_DNA"/>
</dbReference>
<dbReference type="Proteomes" id="UP000236291">
    <property type="component" value="Unassembled WGS sequence"/>
</dbReference>
<feature type="non-terminal residue" evidence="2">
    <location>
        <position position="1"/>
    </location>
</feature>
<evidence type="ECO:0000313" key="2">
    <source>
        <dbReference type="EMBL" id="PNY05912.1"/>
    </source>
</evidence>